<sequence>MAPAQVLIDLDPEMKLESTANVTSDKDNRNSSAIQDERGLKCMSNYEDTTFDMEIVLDQRNNTADETVDTEVDIIECVNADDLRLAQAEDPNATEYSSSFDDTISGTEDGSRLSDAEVESRFCGDSGPVFDGFDSKFRTRKKKLTVHWRRYIRPLMWRCKWLELRIKEFQSQALKYDKELAVYDQRKQFDSGQIALEGCCMRSLPFFRQFQGEKAMKRRKRKRVEDTVDISSYMSHHSLFSYYENRRFNVDGVSLDDDCGNQVIAADQNANGNSEFGVDYEWPLLDFGDGDNPLEQILWKIEVVQSRVDKLKTQLDKVMNSNAGRLSSAENLNLLVPSEMPSSSARSPTVSPGKGYTTEIGVLYTPPRHLSEHEMGDPVMPESAVSSYGEANPLPDIIESTLELLSAVDVAPDHRWIGDSCEDTVDDVLIHNEVFHEELHGFEKFKSQPLQKPCDPVKEQQKETTISPVSAPEPDISQKIIVAQEPDIAQKTIVAQEQSTLKSCLPSQVSKNKRKRGERKAGPGSWSRKLSGEPDH</sequence>
<feature type="region of interest" description="Disordered" evidence="1">
    <location>
        <begin position="91"/>
        <end position="111"/>
    </location>
</feature>
<feature type="region of interest" description="Disordered" evidence="1">
    <location>
        <begin position="498"/>
        <end position="536"/>
    </location>
</feature>
<dbReference type="AlphaFoldDB" id="A0A9Q0HHE6"/>
<dbReference type="OrthoDB" id="21648at2759"/>
<accession>A0A9Q0HHE6</accession>
<evidence type="ECO:0000313" key="3">
    <source>
        <dbReference type="Proteomes" id="UP001141806"/>
    </source>
</evidence>
<keyword evidence="3" id="KW-1185">Reference proteome</keyword>
<proteinExistence type="predicted"/>
<evidence type="ECO:0000313" key="2">
    <source>
        <dbReference type="EMBL" id="KAJ4964765.1"/>
    </source>
</evidence>
<dbReference type="CDD" id="cd11650">
    <property type="entry name" value="AT4G37440_like"/>
    <property type="match status" value="1"/>
</dbReference>
<gene>
    <name evidence="2" type="ORF">NE237_016614</name>
</gene>
<reference evidence="2" key="1">
    <citation type="journal article" date="2023" name="Plant J.">
        <title>The genome of the king protea, Protea cynaroides.</title>
        <authorList>
            <person name="Chang J."/>
            <person name="Duong T.A."/>
            <person name="Schoeman C."/>
            <person name="Ma X."/>
            <person name="Roodt D."/>
            <person name="Barker N."/>
            <person name="Li Z."/>
            <person name="Van de Peer Y."/>
            <person name="Mizrachi E."/>
        </authorList>
    </citation>
    <scope>NUCLEOTIDE SEQUENCE</scope>
    <source>
        <tissue evidence="2">Young leaves</tissue>
    </source>
</reference>
<feature type="compositionally biased region" description="Polar residues" evidence="1">
    <location>
        <begin position="94"/>
        <end position="108"/>
    </location>
</feature>
<dbReference type="PANTHER" id="PTHR34057:SF1">
    <property type="entry name" value="ELONGATION FACTOR"/>
    <property type="match status" value="1"/>
</dbReference>
<dbReference type="Proteomes" id="UP001141806">
    <property type="component" value="Unassembled WGS sequence"/>
</dbReference>
<feature type="compositionally biased region" description="Polar residues" evidence="1">
    <location>
        <begin position="498"/>
        <end position="510"/>
    </location>
</feature>
<organism evidence="2 3">
    <name type="scientific">Protea cynaroides</name>
    <dbReference type="NCBI Taxonomy" id="273540"/>
    <lineage>
        <taxon>Eukaryota</taxon>
        <taxon>Viridiplantae</taxon>
        <taxon>Streptophyta</taxon>
        <taxon>Embryophyta</taxon>
        <taxon>Tracheophyta</taxon>
        <taxon>Spermatophyta</taxon>
        <taxon>Magnoliopsida</taxon>
        <taxon>Proteales</taxon>
        <taxon>Proteaceae</taxon>
        <taxon>Protea</taxon>
    </lineage>
</organism>
<dbReference type="EMBL" id="JAMYWD010000007">
    <property type="protein sequence ID" value="KAJ4964765.1"/>
    <property type="molecule type" value="Genomic_DNA"/>
</dbReference>
<name>A0A9Q0HHE6_9MAGN</name>
<comment type="caution">
    <text evidence="2">The sequence shown here is derived from an EMBL/GenBank/DDBJ whole genome shotgun (WGS) entry which is preliminary data.</text>
</comment>
<evidence type="ECO:0000256" key="1">
    <source>
        <dbReference type="SAM" id="MobiDB-lite"/>
    </source>
</evidence>
<protein>
    <submittedName>
        <fullName evidence="2">Uncharacterized protein</fullName>
    </submittedName>
</protein>
<dbReference type="InterPro" id="IPR038745">
    <property type="entry name" value="AT4G37440-like"/>
</dbReference>
<dbReference type="PANTHER" id="PTHR34057">
    <property type="entry name" value="ELONGATION FACTOR"/>
    <property type="match status" value="1"/>
</dbReference>
<feature type="region of interest" description="Disordered" evidence="1">
    <location>
        <begin position="447"/>
        <end position="473"/>
    </location>
</feature>